<dbReference type="OrthoDB" id="5867859at2759"/>
<comment type="caution">
    <text evidence="2">The sequence shown here is derived from an EMBL/GenBank/DDBJ whole genome shotgun (WGS) entry which is preliminary data.</text>
</comment>
<feature type="compositionally biased region" description="Basic and acidic residues" evidence="1">
    <location>
        <begin position="52"/>
        <end position="68"/>
    </location>
</feature>
<dbReference type="AlphaFoldDB" id="A0A016TZZ5"/>
<dbReference type="InterPro" id="IPR008569">
    <property type="entry name" value="DUF851"/>
</dbReference>
<evidence type="ECO:0000256" key="1">
    <source>
        <dbReference type="SAM" id="MobiDB-lite"/>
    </source>
</evidence>
<dbReference type="EMBL" id="JARK01001403">
    <property type="protein sequence ID" value="EYC08147.1"/>
    <property type="molecule type" value="Genomic_DNA"/>
</dbReference>
<feature type="compositionally biased region" description="Basic and acidic residues" evidence="1">
    <location>
        <begin position="111"/>
        <end position="120"/>
    </location>
</feature>
<proteinExistence type="predicted"/>
<dbReference type="PROSITE" id="PS50890">
    <property type="entry name" value="PUA"/>
    <property type="match status" value="1"/>
</dbReference>
<evidence type="ECO:0000313" key="3">
    <source>
        <dbReference type="Proteomes" id="UP000024635"/>
    </source>
</evidence>
<feature type="region of interest" description="Disordered" evidence="1">
    <location>
        <begin position="413"/>
        <end position="518"/>
    </location>
</feature>
<feature type="region of interest" description="Disordered" evidence="1">
    <location>
        <begin position="111"/>
        <end position="145"/>
    </location>
</feature>
<organism evidence="2 3">
    <name type="scientific">Ancylostoma ceylanicum</name>
    <dbReference type="NCBI Taxonomy" id="53326"/>
    <lineage>
        <taxon>Eukaryota</taxon>
        <taxon>Metazoa</taxon>
        <taxon>Ecdysozoa</taxon>
        <taxon>Nematoda</taxon>
        <taxon>Chromadorea</taxon>
        <taxon>Rhabditida</taxon>
        <taxon>Rhabditina</taxon>
        <taxon>Rhabditomorpha</taxon>
        <taxon>Strongyloidea</taxon>
        <taxon>Ancylostomatidae</taxon>
        <taxon>Ancylostomatinae</taxon>
        <taxon>Ancylostoma</taxon>
    </lineage>
</organism>
<feature type="compositionally biased region" description="Low complexity" evidence="1">
    <location>
        <begin position="73"/>
        <end position="87"/>
    </location>
</feature>
<protein>
    <submittedName>
        <fullName evidence="2">Uncharacterized protein</fullName>
    </submittedName>
</protein>
<feature type="compositionally biased region" description="Basic and acidic residues" evidence="1">
    <location>
        <begin position="491"/>
        <end position="505"/>
    </location>
</feature>
<feature type="region of interest" description="Disordered" evidence="1">
    <location>
        <begin position="28"/>
        <end position="99"/>
    </location>
</feature>
<dbReference type="Pfam" id="PF05867">
    <property type="entry name" value="DUF851"/>
    <property type="match status" value="1"/>
</dbReference>
<gene>
    <name evidence="2" type="primary">Acey_s0067.g18</name>
    <name evidence="2" type="ORF">Y032_0067g18</name>
</gene>
<feature type="compositionally biased region" description="Basic residues" evidence="1">
    <location>
        <begin position="426"/>
        <end position="437"/>
    </location>
</feature>
<keyword evidence="3" id="KW-1185">Reference proteome</keyword>
<evidence type="ECO:0000313" key="2">
    <source>
        <dbReference type="EMBL" id="EYC08147.1"/>
    </source>
</evidence>
<reference evidence="3" key="1">
    <citation type="journal article" date="2015" name="Nat. Genet.">
        <title>The genome and transcriptome of the zoonotic hookworm Ancylostoma ceylanicum identify infection-specific gene families.</title>
        <authorList>
            <person name="Schwarz E.M."/>
            <person name="Hu Y."/>
            <person name="Antoshechkin I."/>
            <person name="Miller M.M."/>
            <person name="Sternberg P.W."/>
            <person name="Aroian R.V."/>
        </authorList>
    </citation>
    <scope>NUCLEOTIDE SEQUENCE</scope>
    <source>
        <strain evidence="3">HY135</strain>
    </source>
</reference>
<feature type="compositionally biased region" description="Basic and acidic residues" evidence="1">
    <location>
        <begin position="28"/>
        <end position="46"/>
    </location>
</feature>
<dbReference type="STRING" id="53326.A0A016TZZ5"/>
<sequence>MKSVKRFFSTIAKKIGVDMMEDNEDLLKPFRPVKKDEQGPKADQQKAQRGTDSSHTEDLLTPFKDIKRGSRGSETQSTTQTAASVSVDHTNASPLSCIPASVRKKKYRKMEMEDRRRDNGEIDVSLRVQSAKDKPNDISSSSTHPLVDENKSVVRSVSGVSTLEDLSQSSLRRLRNMSERAVRKVKTFVSRPIKETTMKRFVNKVEARKQAEMTGQIMVRTVKRGDDVFPKQRLRKSQERCKSKENSFKMDTSIKSVYSAAPSSKYGDLPSGNRLVYGNKNNNGKLMVNDEPFWTLQRKPTEADLDESGTDDDLQLNADTALEVYEGKTKLENMPSIPIILDPMNELSELKRRDNLFYTKGVLFGNSVRSMINLCDTSFKATPIVRRRGRAEITFQEPEVMYSYLRERASETRKVPFKPGLAASSRRSRKARKRRSAPKCEGGTDDGGGGTGSSSTPSDNKSGKSSKKGNRLRDRLVQSALDSRGSGGGVKENDENQKIKPEQQLEPRSPIQAPVPIN</sequence>
<accession>A0A016TZZ5</accession>
<name>A0A016TZZ5_9BILA</name>
<dbReference type="Proteomes" id="UP000024635">
    <property type="component" value="Unassembled WGS sequence"/>
</dbReference>